<evidence type="ECO:0000313" key="2">
    <source>
        <dbReference type="Proteomes" id="UP001371456"/>
    </source>
</evidence>
<dbReference type="PANTHER" id="PTHR48451">
    <property type="entry name" value="DUF4218 DOMAIN-CONTAINING PROTEIN"/>
    <property type="match status" value="1"/>
</dbReference>
<dbReference type="PANTHER" id="PTHR48451:SF1">
    <property type="entry name" value="DUF4218 DOMAIN-CONTAINING PROTEIN"/>
    <property type="match status" value="1"/>
</dbReference>
<organism evidence="1 2">
    <name type="scientific">Solanum bulbocastanum</name>
    <name type="common">Wild potato</name>
    <dbReference type="NCBI Taxonomy" id="147425"/>
    <lineage>
        <taxon>Eukaryota</taxon>
        <taxon>Viridiplantae</taxon>
        <taxon>Streptophyta</taxon>
        <taxon>Embryophyta</taxon>
        <taxon>Tracheophyta</taxon>
        <taxon>Spermatophyta</taxon>
        <taxon>Magnoliopsida</taxon>
        <taxon>eudicotyledons</taxon>
        <taxon>Gunneridae</taxon>
        <taxon>Pentapetalae</taxon>
        <taxon>asterids</taxon>
        <taxon>lamiids</taxon>
        <taxon>Solanales</taxon>
        <taxon>Solanaceae</taxon>
        <taxon>Solanoideae</taxon>
        <taxon>Solaneae</taxon>
        <taxon>Solanum</taxon>
    </lineage>
</organism>
<gene>
    <name evidence="1" type="ORF">RDI58_013380</name>
</gene>
<protein>
    <submittedName>
        <fullName evidence="1">Uncharacterized protein</fullName>
    </submittedName>
</protein>
<comment type="caution">
    <text evidence="1">The sequence shown here is derived from an EMBL/GenBank/DDBJ whole genome shotgun (WGS) entry which is preliminary data.</text>
</comment>
<accession>A0AAN8YE19</accession>
<dbReference type="AlphaFoldDB" id="A0AAN8YE19"/>
<reference evidence="1 2" key="1">
    <citation type="submission" date="2024-02" db="EMBL/GenBank/DDBJ databases">
        <title>de novo genome assembly of Solanum bulbocastanum strain 11H21.</title>
        <authorList>
            <person name="Hosaka A.J."/>
        </authorList>
    </citation>
    <scope>NUCLEOTIDE SEQUENCE [LARGE SCALE GENOMIC DNA]</scope>
    <source>
        <tissue evidence="1">Young leaves</tissue>
    </source>
</reference>
<keyword evidence="2" id="KW-1185">Reference proteome</keyword>
<proteinExistence type="predicted"/>
<evidence type="ECO:0000313" key="1">
    <source>
        <dbReference type="EMBL" id="KAK6789580.1"/>
    </source>
</evidence>
<dbReference type="EMBL" id="JBANQN010000005">
    <property type="protein sequence ID" value="KAK6789580.1"/>
    <property type="molecule type" value="Genomic_DNA"/>
</dbReference>
<dbReference type="Proteomes" id="UP001371456">
    <property type="component" value="Unassembled WGS sequence"/>
</dbReference>
<sequence length="137" mass="15844">MNLDIAETTYDDIKFLAQGPAQDARRFSAYNINGFKFRTLSREQGSKTQNVGVFLISDTSCIASSVDRCARQADLPYYGKLEDIIELNYYGRFKVDFSKLIHMVIARIMIHILKHHKQIWSTMLMMRLIKNGVSLYI</sequence>
<name>A0AAN8YE19_SOLBU</name>